<feature type="domain" description="ABC transporter" evidence="12">
    <location>
        <begin position="1334"/>
        <end position="1569"/>
    </location>
</feature>
<evidence type="ECO:0000256" key="2">
    <source>
        <dbReference type="ARBA" id="ARBA00008869"/>
    </source>
</evidence>
<dbReference type="FunFam" id="3.40.50.300:FF:000335">
    <property type="entry name" value="ATP binding cassette subfamily A member 5"/>
    <property type="match status" value="2"/>
</dbReference>
<dbReference type="PANTHER" id="PTHR19229">
    <property type="entry name" value="ATP-BINDING CASSETTE TRANSPORTER SUBFAMILY A ABCA"/>
    <property type="match status" value="1"/>
</dbReference>
<feature type="transmembrane region" description="Helical" evidence="11">
    <location>
        <begin position="234"/>
        <end position="260"/>
    </location>
</feature>
<evidence type="ECO:0000256" key="4">
    <source>
        <dbReference type="ARBA" id="ARBA00022692"/>
    </source>
</evidence>
<comment type="similarity">
    <text evidence="2">Belongs to the ABC transporter superfamily. ABCA family.</text>
</comment>
<feature type="region of interest" description="Disordered" evidence="10">
    <location>
        <begin position="1"/>
        <end position="20"/>
    </location>
</feature>
<dbReference type="GO" id="GO:0005319">
    <property type="term" value="F:lipid transporter activity"/>
    <property type="evidence" value="ECO:0007669"/>
    <property type="project" value="TreeGrafter"/>
</dbReference>
<dbReference type="InterPro" id="IPR003593">
    <property type="entry name" value="AAA+_ATPase"/>
</dbReference>
<evidence type="ECO:0000259" key="12">
    <source>
        <dbReference type="PROSITE" id="PS50893"/>
    </source>
</evidence>
<organism evidence="13 14">
    <name type="scientific">Fistulifera solaris</name>
    <name type="common">Oleaginous diatom</name>
    <dbReference type="NCBI Taxonomy" id="1519565"/>
    <lineage>
        <taxon>Eukaryota</taxon>
        <taxon>Sar</taxon>
        <taxon>Stramenopiles</taxon>
        <taxon>Ochrophyta</taxon>
        <taxon>Bacillariophyta</taxon>
        <taxon>Bacillariophyceae</taxon>
        <taxon>Bacillariophycidae</taxon>
        <taxon>Naviculales</taxon>
        <taxon>Naviculaceae</taxon>
        <taxon>Fistulifera</taxon>
    </lineage>
</organism>
<dbReference type="SMART" id="SM00382">
    <property type="entry name" value="AAA"/>
    <property type="match status" value="2"/>
</dbReference>
<name>A0A1Z5KDQ3_FISSO</name>
<evidence type="ECO:0000313" key="14">
    <source>
        <dbReference type="Proteomes" id="UP000198406"/>
    </source>
</evidence>
<dbReference type="PROSITE" id="PS00211">
    <property type="entry name" value="ABC_TRANSPORTER_1"/>
    <property type="match status" value="2"/>
</dbReference>
<accession>A0A1Z5KDQ3</accession>
<dbReference type="CDD" id="cd03263">
    <property type="entry name" value="ABC_subfamily_A"/>
    <property type="match status" value="2"/>
</dbReference>
<dbReference type="PANTHER" id="PTHR19229:SF36">
    <property type="entry name" value="ATP-BINDING CASSETTE SUB-FAMILY A MEMBER 2"/>
    <property type="match status" value="1"/>
</dbReference>
<evidence type="ECO:0000256" key="6">
    <source>
        <dbReference type="ARBA" id="ARBA00022741"/>
    </source>
</evidence>
<feature type="transmembrane region" description="Helical" evidence="11">
    <location>
        <begin position="969"/>
        <end position="995"/>
    </location>
</feature>
<feature type="transmembrane region" description="Helical" evidence="11">
    <location>
        <begin position="1045"/>
        <end position="1068"/>
    </location>
</feature>
<gene>
    <name evidence="13" type="ORF">FisN_4Lh559</name>
</gene>
<proteinExistence type="inferred from homology"/>
<dbReference type="InParanoid" id="A0A1Z5KDQ3"/>
<dbReference type="PROSITE" id="PS50893">
    <property type="entry name" value="ABC_TRANSPORTER_2"/>
    <property type="match status" value="2"/>
</dbReference>
<dbReference type="Proteomes" id="UP000198406">
    <property type="component" value="Unassembled WGS sequence"/>
</dbReference>
<feature type="transmembrane region" description="Helical" evidence="11">
    <location>
        <begin position="926"/>
        <end position="949"/>
    </location>
</feature>
<dbReference type="InterPro" id="IPR027417">
    <property type="entry name" value="P-loop_NTPase"/>
</dbReference>
<keyword evidence="7" id="KW-0067">ATP-binding</keyword>
<feature type="transmembrane region" description="Helical" evidence="11">
    <location>
        <begin position="901"/>
        <end position="919"/>
    </location>
</feature>
<evidence type="ECO:0000256" key="11">
    <source>
        <dbReference type="SAM" id="Phobius"/>
    </source>
</evidence>
<feature type="transmembrane region" description="Helical" evidence="11">
    <location>
        <begin position="1203"/>
        <end position="1227"/>
    </location>
</feature>
<keyword evidence="8 11" id="KW-1133">Transmembrane helix</keyword>
<dbReference type="InterPro" id="IPR003439">
    <property type="entry name" value="ABC_transporter-like_ATP-bd"/>
</dbReference>
<dbReference type="Pfam" id="PF00005">
    <property type="entry name" value="ABC_tran"/>
    <property type="match status" value="2"/>
</dbReference>
<protein>
    <recommendedName>
        <fullName evidence="12">ABC transporter domain-containing protein</fullName>
    </recommendedName>
</protein>
<feature type="transmembrane region" description="Helical" evidence="11">
    <location>
        <begin position="160"/>
        <end position="184"/>
    </location>
</feature>
<evidence type="ECO:0000256" key="1">
    <source>
        <dbReference type="ARBA" id="ARBA00004141"/>
    </source>
</evidence>
<feature type="transmembrane region" description="Helical" evidence="11">
    <location>
        <begin position="1148"/>
        <end position="1166"/>
    </location>
</feature>
<evidence type="ECO:0000313" key="13">
    <source>
        <dbReference type="EMBL" id="GAX24424.1"/>
    </source>
</evidence>
<feature type="transmembrane region" description="Helical" evidence="11">
    <location>
        <begin position="338"/>
        <end position="358"/>
    </location>
</feature>
<keyword evidence="4 11" id="KW-0812">Transmembrane</keyword>
<feature type="transmembrane region" description="Helical" evidence="11">
    <location>
        <begin position="448"/>
        <end position="468"/>
    </location>
</feature>
<keyword evidence="3" id="KW-0813">Transport</keyword>
<evidence type="ECO:0000256" key="7">
    <source>
        <dbReference type="ARBA" id="ARBA00022840"/>
    </source>
</evidence>
<feature type="transmembrane region" description="Helical" evidence="11">
    <location>
        <begin position="118"/>
        <end position="139"/>
    </location>
</feature>
<reference evidence="13 14" key="1">
    <citation type="journal article" date="2015" name="Plant Cell">
        <title>Oil accumulation by the oleaginous diatom Fistulifera solaris as revealed by the genome and transcriptome.</title>
        <authorList>
            <person name="Tanaka T."/>
            <person name="Maeda Y."/>
            <person name="Veluchamy A."/>
            <person name="Tanaka M."/>
            <person name="Abida H."/>
            <person name="Marechal E."/>
            <person name="Bowler C."/>
            <person name="Muto M."/>
            <person name="Sunaga Y."/>
            <person name="Tanaka M."/>
            <person name="Yoshino T."/>
            <person name="Taniguchi T."/>
            <person name="Fukuda Y."/>
            <person name="Nemoto M."/>
            <person name="Matsumoto M."/>
            <person name="Wong P.S."/>
            <person name="Aburatani S."/>
            <person name="Fujibuchi W."/>
        </authorList>
    </citation>
    <scope>NUCLEOTIDE SEQUENCE [LARGE SCALE GENOMIC DNA]</scope>
    <source>
        <strain evidence="13 14">JPCC DA0580</strain>
    </source>
</reference>
<dbReference type="GO" id="GO:0016887">
    <property type="term" value="F:ATP hydrolysis activity"/>
    <property type="evidence" value="ECO:0007669"/>
    <property type="project" value="InterPro"/>
</dbReference>
<feature type="transmembrane region" description="Helical" evidence="11">
    <location>
        <begin position="196"/>
        <end position="222"/>
    </location>
</feature>
<dbReference type="InterPro" id="IPR017871">
    <property type="entry name" value="ABC_transporter-like_CS"/>
</dbReference>
<dbReference type="GO" id="GO:0016020">
    <property type="term" value="C:membrane"/>
    <property type="evidence" value="ECO:0007669"/>
    <property type="project" value="UniProtKB-SubCell"/>
</dbReference>
<feature type="domain" description="ABC transporter" evidence="12">
    <location>
        <begin position="505"/>
        <end position="734"/>
    </location>
</feature>
<dbReference type="GO" id="GO:0140359">
    <property type="term" value="F:ABC-type transporter activity"/>
    <property type="evidence" value="ECO:0007669"/>
    <property type="project" value="InterPro"/>
</dbReference>
<dbReference type="SUPFAM" id="SSF52540">
    <property type="entry name" value="P-loop containing nucleoside triphosphate hydrolases"/>
    <property type="match status" value="2"/>
</dbReference>
<evidence type="ECO:0000256" key="3">
    <source>
        <dbReference type="ARBA" id="ARBA00022448"/>
    </source>
</evidence>
<dbReference type="InterPro" id="IPR026082">
    <property type="entry name" value="ABCA"/>
</dbReference>
<feature type="compositionally biased region" description="Acidic residues" evidence="10">
    <location>
        <begin position="1"/>
        <end position="13"/>
    </location>
</feature>
<keyword evidence="5" id="KW-0677">Repeat</keyword>
<evidence type="ECO:0000256" key="8">
    <source>
        <dbReference type="ARBA" id="ARBA00022989"/>
    </source>
</evidence>
<dbReference type="EMBL" id="BDSP01000207">
    <property type="protein sequence ID" value="GAX24424.1"/>
    <property type="molecule type" value="Genomic_DNA"/>
</dbReference>
<sequence length="1651" mass="181901">MTDPSPVEDDIEDAPSVKLSNPPKVENVPWFHQLRASVKKNMLLLSRRPVQLALMCLSSVGSVLLAYSSSTNNEFEINFGTVPLTRCGTVDQTYLDDLQMERGYSEVPNSYNMHWDQGFPVTVMAFGPMFHSILVLVIIQVDIQNQMLGVLRAAGMRESVFWVSWWIPFILTSLVNSFGAAITAKSLSSIHAFENVFFMGIFGSFFYLNISLVGASFFLAALCGTSRNGSATWLIVLILVAQWSVYLHQIVSTVSVFSAYDVNQMYDTPMSLFWTNKQTERQAINSTCDVPIVSKGQGDIFRADPSEFPDGEFFVGCYFGAGYTTLIWNKDRRLGNAILFWFPYVHFAGVWSNFLGYTGMPDRKFELKHASMSSEALAVASLPFPLSDDNRSTLFPQGTILNVEMKLTPGLDFSNCPPSSMLEDMCPNLRECPGVVEQSPTQTPSVNGLFGVMFCLSIIYTLMAAYYAQVRPGRNGAPRKFYFFLLPSYWLGPAKEKGSANGNVVQVNDVRKSYGNFDALKSVTMTMTPGEITALLGHNGAGKTTLSHILGCEIGATDGDILVFGHSVSDDPDTVRKLVSVCKQDDFLYPDLTAREHLELFAGLRGVCSHDIPEMVQHWLASVDLVIVQNQYSSSFSGGMRRRLSLACSTIGGRPLIILDEPTTGMDPLSRRAVWRHIDEIKEGRVVLLTTHAMEEADLLADIVAVMRKGELAAYGTPLELKSKYGSPLQFTLLVDKENVRTAQDGVLSHFKEFYKDISFSSGDAGNITVKIGKIKRNDDKEGVDVVALADFVEWLDDKDTSGVKEWGFSNSSLEEVFLKVTQGDGGDQTRSVREPLDTYSCCCPRRNAHYVDDENEVVGAVQAVEVDTDKIAAFNPMLSTWKQAVAILYFSSSRHWVGKWTGWFFHAFLVLLALTLTVRANNTSAVPFMVGPVCFLSMTLITLVSPIYRDRSTGLFYLMKAQGLLKSSFIFGYGLYSFLVQFLFGLVMLTAMYLPGLFRDPFICGDTDSCERQWSWNRRISGGFVIDVEDPNVYIFATWKAGGYGMLFGAAFMFGLTAPGAVFASAYLPGHKLALVLVATACLLAGIFPIITYFLVAPRFTDECVETVCDTSSNEGLSLLNCIGAQVNVDSLGSLCMPSYAAMLPQLGLFHMIAASLLGNVLFVSDPPDYATSIFIPSLGSDVQCDGNACEFPFAREQYLSFMGFMAIGGLILMLMGFCFVSLFSFPNKTSRQLLSTVKQAWNCISMSKFIANVQDTQHSHEILQEVVDETAVVESFVQRLIDKSDGGNREEDGFSNEPLAEGSLLLNMDDLIELEVNTESISRDSIPPVLSYKLRKVYPSLGGAPPRVALQSLDIHVPRGEVLGLLGKNGAGKTTAIKIWAGSHDSTNGVALVAGYNVSTQTLNVFERLGNCPQFDIICPTETVQRHLEYFALLKGLPMNQVRHVAHSTACAVGLGTPSFYHRRAGRLSGGMRRRLSIAISLIGAPSVLLLDEPTTGLDPSTRNSIWNLINSFSTSERAVIITTHMMVEADTLCNRIAIMSNGHLKVIGTQQALKDRFGSGYLLQLNLTRSSAAHQEKALAFVRNRLHKDAVLQNRQAKTLRIALPRDINLPDVFRVLYGEDTANEGGINQFLLSQSSLEDVFIALGDD</sequence>
<dbReference type="OrthoDB" id="196083at2759"/>
<evidence type="ECO:0000256" key="10">
    <source>
        <dbReference type="SAM" id="MobiDB-lite"/>
    </source>
</evidence>
<feature type="transmembrane region" description="Helical" evidence="11">
    <location>
        <begin position="1074"/>
        <end position="1097"/>
    </location>
</feature>
<dbReference type="GO" id="GO:0005524">
    <property type="term" value="F:ATP binding"/>
    <property type="evidence" value="ECO:0007669"/>
    <property type="project" value="UniProtKB-KW"/>
</dbReference>
<keyword evidence="9 11" id="KW-0472">Membrane</keyword>
<comment type="subcellular location">
    <subcellularLocation>
        <location evidence="1">Membrane</location>
        <topology evidence="1">Multi-pass membrane protein</topology>
    </subcellularLocation>
</comment>
<comment type="caution">
    <text evidence="13">The sequence shown here is derived from an EMBL/GenBank/DDBJ whole genome shotgun (WGS) entry which is preliminary data.</text>
</comment>
<evidence type="ECO:0000256" key="5">
    <source>
        <dbReference type="ARBA" id="ARBA00022737"/>
    </source>
</evidence>
<keyword evidence="6" id="KW-0547">Nucleotide-binding</keyword>
<keyword evidence="14" id="KW-1185">Reference proteome</keyword>
<dbReference type="Gene3D" id="3.40.50.300">
    <property type="entry name" value="P-loop containing nucleotide triphosphate hydrolases"/>
    <property type="match status" value="2"/>
</dbReference>
<evidence type="ECO:0000256" key="9">
    <source>
        <dbReference type="ARBA" id="ARBA00023136"/>
    </source>
</evidence>